<dbReference type="GO" id="GO:0005634">
    <property type="term" value="C:nucleus"/>
    <property type="evidence" value="ECO:0007669"/>
    <property type="project" value="UniProtKB-SubCell"/>
</dbReference>
<evidence type="ECO:0000313" key="13">
    <source>
        <dbReference type="Proteomes" id="UP000612746"/>
    </source>
</evidence>
<comment type="caution">
    <text evidence="12">The sequence shown here is derived from an EMBL/GenBank/DDBJ whole genome shotgun (WGS) entry which is preliminary data.</text>
</comment>
<dbReference type="GO" id="GO:0036503">
    <property type="term" value="P:ERAD pathway"/>
    <property type="evidence" value="ECO:0007669"/>
    <property type="project" value="InterPro"/>
</dbReference>
<dbReference type="Gene3D" id="3.30.40.10">
    <property type="entry name" value="Zinc/RING finger domain, C3HC4 (zinc finger)"/>
    <property type="match status" value="1"/>
</dbReference>
<evidence type="ECO:0000256" key="2">
    <source>
        <dbReference type="ARBA" id="ARBA00004123"/>
    </source>
</evidence>
<keyword evidence="13" id="KW-1185">Reference proteome</keyword>
<dbReference type="AlphaFoldDB" id="A0A8H7PMH3"/>
<dbReference type="SMART" id="SM00504">
    <property type="entry name" value="Ubox"/>
    <property type="match status" value="1"/>
</dbReference>
<dbReference type="OrthoDB" id="20295at2759"/>
<evidence type="ECO:0000256" key="5">
    <source>
        <dbReference type="ARBA" id="ARBA00007434"/>
    </source>
</evidence>
<dbReference type="UniPathway" id="UPA00143"/>
<dbReference type="EMBL" id="JAEPRA010000013">
    <property type="protein sequence ID" value="KAG2176787.1"/>
    <property type="molecule type" value="Genomic_DNA"/>
</dbReference>
<comment type="subcellular location">
    <subcellularLocation>
        <location evidence="3">Cytoplasm</location>
    </subcellularLocation>
    <subcellularLocation>
        <location evidence="2">Nucleus</location>
    </subcellularLocation>
</comment>
<comment type="catalytic activity">
    <reaction evidence="1">
        <text>S-ubiquitinyl-[E2 ubiquitin-conjugating enzyme]-L-cysteine + [acceptor protein]-L-lysine = [E2 ubiquitin-conjugating enzyme]-L-cysteine + N(6)-ubiquitinyl-[acceptor protein]-L-lysine.</text>
        <dbReference type="EC" id="2.3.2.27"/>
    </reaction>
</comment>
<dbReference type="PANTHER" id="PTHR13931">
    <property type="entry name" value="UBIQUITINATION FACTOR E4"/>
    <property type="match status" value="1"/>
</dbReference>
<keyword evidence="7" id="KW-0963">Cytoplasm</keyword>
<dbReference type="EC" id="2.3.2.27" evidence="6"/>
<dbReference type="InterPro" id="IPR003613">
    <property type="entry name" value="Ubox_domain"/>
</dbReference>
<organism evidence="12 13">
    <name type="scientific">Umbelopsis vinacea</name>
    <dbReference type="NCBI Taxonomy" id="44442"/>
    <lineage>
        <taxon>Eukaryota</taxon>
        <taxon>Fungi</taxon>
        <taxon>Fungi incertae sedis</taxon>
        <taxon>Mucoromycota</taxon>
        <taxon>Mucoromycotina</taxon>
        <taxon>Umbelopsidomycetes</taxon>
        <taxon>Umbelopsidales</taxon>
        <taxon>Umbelopsidaceae</taxon>
        <taxon>Umbelopsis</taxon>
    </lineage>
</organism>
<comment type="similarity">
    <text evidence="5">Belongs to the ubiquitin conjugation factor E4 family.</text>
</comment>
<dbReference type="Proteomes" id="UP000612746">
    <property type="component" value="Unassembled WGS sequence"/>
</dbReference>
<protein>
    <recommendedName>
        <fullName evidence="6">RING-type E3 ubiquitin transferase</fullName>
        <ecNumber evidence="6">2.3.2.27</ecNumber>
    </recommendedName>
</protein>
<evidence type="ECO:0000256" key="1">
    <source>
        <dbReference type="ARBA" id="ARBA00000900"/>
    </source>
</evidence>
<dbReference type="SUPFAM" id="SSF57850">
    <property type="entry name" value="RING/U-box"/>
    <property type="match status" value="1"/>
</dbReference>
<dbReference type="PANTHER" id="PTHR13931:SF2">
    <property type="entry name" value="UBIQUITIN CONJUGATION FACTOR E4 B"/>
    <property type="match status" value="1"/>
</dbReference>
<keyword evidence="10" id="KW-0539">Nucleus</keyword>
<dbReference type="InterPro" id="IPR019474">
    <property type="entry name" value="Ub_conjug_fac_E4_core"/>
</dbReference>
<keyword evidence="8" id="KW-0808">Transferase</keyword>
<dbReference type="Pfam" id="PF10408">
    <property type="entry name" value="Ufd2P_core"/>
    <property type="match status" value="1"/>
</dbReference>
<dbReference type="GO" id="GO:0000151">
    <property type="term" value="C:ubiquitin ligase complex"/>
    <property type="evidence" value="ECO:0007669"/>
    <property type="project" value="InterPro"/>
</dbReference>
<evidence type="ECO:0000256" key="6">
    <source>
        <dbReference type="ARBA" id="ARBA00012483"/>
    </source>
</evidence>
<evidence type="ECO:0000256" key="3">
    <source>
        <dbReference type="ARBA" id="ARBA00004496"/>
    </source>
</evidence>
<dbReference type="Pfam" id="PF04564">
    <property type="entry name" value="U-box"/>
    <property type="match status" value="1"/>
</dbReference>
<sequence>MQSQQTPAASPSLNSPASTNAAFDDWQNKAISKILNVTLNAKNAEQAVYLSGLDNELYEELGDSVAKPYNITKDTLDRALVARLSIDPQELNPNDASLSAFGRKEILLPHFEYLLQSWSRAQDIRRNLITRSKNVDANTLQQRIAVIDSTKNLLVSYAGLVTQMPGMFPQSPDAKEGTELLKEKLLVGIDNSNGLPSEYVDAMIARFDGDGLEGIFGPPLLSISRDLTNMTILDEFLAPMRVLAQATLYKPIASMLPLLDEFDPENAVANNIEVLSLLGPFFRLSGFPDIAPKVAESYFKNPETRTGADLESTVNTVRSTVHSIRVSVHQIMNNMVRASPETRQQLINYLQHIIQLNLKRAQMRVDKTQVSSDGLLSNITQGLLNLCDPFLDFRASKINKVEIDHMFSSDWLNLKEETLLNAAKPESDEFYDKKLSEKKDTNFITQVFTLTLAYLHYGPIKSFSDYQEQVKACADFKQELEDYERNQMNDPANAPMANIILQRGKNKLTSMESNKLAMEAMVLDKDFLSHTMRFYNFVMSWMVRLVDPKDKHPWETVSLPLPKDVPVPFSMLPEWIVQDIVDFFVFLGKQAYHHRILKSNSQAELITFIITFLSNGQYIKNPYLKAKLVEILCYFTYPIGQGIPGDLEDALHSQQISLKYLMPAMLNLFVEVEQTGASSQFYDKFNIRYNISEVMKNLWSNQSHRDSLRQSTANHELFIQFANMLMSDVTYLLDESLTRLTEIKGLEDELGHPSPELAANPQLLRERQATLTGNERQARFYVTMGNSTVHMLEYLTKEIPEPFMAGEIVDRLAAMLDYNLSQLVGPKCTELKVKNREKYHFAPRTLLAQIIDIYLNLNSDTFVKAVSRDERSYQKNYFSRAASILLKHGLKLRDDIAELERFVNRVEISRQEEHEEEDELGDIPDEFIDPILSHLMEDPVVLPTSNMIVDRSTIRAHLLGDKRDPFSRAPLSMDMIKPATELKEQIMEWRKQRKISSQGKLDVMDTTP</sequence>
<gene>
    <name evidence="12" type="ORF">INT44_007451</name>
</gene>
<dbReference type="InterPro" id="IPR045132">
    <property type="entry name" value="UBE4"/>
</dbReference>
<reference evidence="12" key="1">
    <citation type="submission" date="2020-12" db="EMBL/GenBank/DDBJ databases">
        <title>Metabolic potential, ecology and presence of endohyphal bacteria is reflected in genomic diversity of Mucoromycotina.</title>
        <authorList>
            <person name="Muszewska A."/>
            <person name="Okrasinska A."/>
            <person name="Steczkiewicz K."/>
            <person name="Drgas O."/>
            <person name="Orlowska M."/>
            <person name="Perlinska-Lenart U."/>
            <person name="Aleksandrzak-Piekarczyk T."/>
            <person name="Szatraj K."/>
            <person name="Zielenkiewicz U."/>
            <person name="Pilsyk S."/>
            <person name="Malc E."/>
            <person name="Mieczkowski P."/>
            <person name="Kruszewska J.S."/>
            <person name="Biernat P."/>
            <person name="Pawlowska J."/>
        </authorList>
    </citation>
    <scope>NUCLEOTIDE SEQUENCE</scope>
    <source>
        <strain evidence="12">WA0000051536</strain>
    </source>
</reference>
<evidence type="ECO:0000256" key="7">
    <source>
        <dbReference type="ARBA" id="ARBA00022490"/>
    </source>
</evidence>
<evidence type="ECO:0000259" key="11">
    <source>
        <dbReference type="PROSITE" id="PS51698"/>
    </source>
</evidence>
<dbReference type="GO" id="GO:0006511">
    <property type="term" value="P:ubiquitin-dependent protein catabolic process"/>
    <property type="evidence" value="ECO:0007669"/>
    <property type="project" value="InterPro"/>
</dbReference>
<dbReference type="InterPro" id="IPR013083">
    <property type="entry name" value="Znf_RING/FYVE/PHD"/>
</dbReference>
<feature type="domain" description="U-box" evidence="11">
    <location>
        <begin position="922"/>
        <end position="996"/>
    </location>
</feature>
<name>A0A8H7PMH3_9FUNG</name>
<proteinExistence type="inferred from homology"/>
<dbReference type="GO" id="GO:0005737">
    <property type="term" value="C:cytoplasm"/>
    <property type="evidence" value="ECO:0007669"/>
    <property type="project" value="UniProtKB-SubCell"/>
</dbReference>
<dbReference type="GO" id="GO:0034450">
    <property type="term" value="F:ubiquitin-ubiquitin ligase activity"/>
    <property type="evidence" value="ECO:0007669"/>
    <property type="project" value="InterPro"/>
</dbReference>
<dbReference type="PROSITE" id="PS51698">
    <property type="entry name" value="U_BOX"/>
    <property type="match status" value="1"/>
</dbReference>
<evidence type="ECO:0000313" key="12">
    <source>
        <dbReference type="EMBL" id="KAG2176787.1"/>
    </source>
</evidence>
<dbReference type="FunFam" id="3.30.40.10:FF:000055">
    <property type="entry name" value="Ubiquitin conjugation factor e4 a"/>
    <property type="match status" value="1"/>
</dbReference>
<dbReference type="GO" id="GO:0000209">
    <property type="term" value="P:protein polyubiquitination"/>
    <property type="evidence" value="ECO:0007669"/>
    <property type="project" value="TreeGrafter"/>
</dbReference>
<evidence type="ECO:0000256" key="9">
    <source>
        <dbReference type="ARBA" id="ARBA00022786"/>
    </source>
</evidence>
<accession>A0A8H7PMH3</accession>
<evidence type="ECO:0000256" key="10">
    <source>
        <dbReference type="ARBA" id="ARBA00023242"/>
    </source>
</evidence>
<evidence type="ECO:0000256" key="8">
    <source>
        <dbReference type="ARBA" id="ARBA00022679"/>
    </source>
</evidence>
<keyword evidence="9" id="KW-0833">Ubl conjugation pathway</keyword>
<evidence type="ECO:0000256" key="4">
    <source>
        <dbReference type="ARBA" id="ARBA00004906"/>
    </source>
</evidence>
<comment type="pathway">
    <text evidence="4">Protein modification; protein ubiquitination.</text>
</comment>